<dbReference type="GO" id="GO:0006006">
    <property type="term" value="P:glucose metabolic process"/>
    <property type="evidence" value="ECO:0007669"/>
    <property type="project" value="TreeGrafter"/>
</dbReference>
<keyword evidence="2" id="KW-1185">Reference proteome</keyword>
<name>A0A1C5J0D3_9ACTN</name>
<dbReference type="PANTHER" id="PTHR10091">
    <property type="entry name" value="ALDOSE-1-EPIMERASE"/>
    <property type="match status" value="1"/>
</dbReference>
<organism evidence="1 2">
    <name type="scientific">Micromonospora coxensis</name>
    <dbReference type="NCBI Taxonomy" id="356852"/>
    <lineage>
        <taxon>Bacteria</taxon>
        <taxon>Bacillati</taxon>
        <taxon>Actinomycetota</taxon>
        <taxon>Actinomycetes</taxon>
        <taxon>Micromonosporales</taxon>
        <taxon>Micromonosporaceae</taxon>
        <taxon>Micromonospora</taxon>
    </lineage>
</organism>
<evidence type="ECO:0000313" key="2">
    <source>
        <dbReference type="Proteomes" id="UP000198215"/>
    </source>
</evidence>
<dbReference type="GO" id="GO:0004034">
    <property type="term" value="F:aldose 1-epimerase activity"/>
    <property type="evidence" value="ECO:0007669"/>
    <property type="project" value="TreeGrafter"/>
</dbReference>
<gene>
    <name evidence="1" type="ORF">GA0070614_3744</name>
</gene>
<dbReference type="GO" id="GO:0030246">
    <property type="term" value="F:carbohydrate binding"/>
    <property type="evidence" value="ECO:0007669"/>
    <property type="project" value="InterPro"/>
</dbReference>
<dbReference type="CDD" id="cd09022">
    <property type="entry name" value="Aldose_epim_Ec_YihR"/>
    <property type="match status" value="1"/>
</dbReference>
<accession>A0A1C5J0D3</accession>
<dbReference type="InterPro" id="IPR014718">
    <property type="entry name" value="GH-type_carb-bd"/>
</dbReference>
<dbReference type="EMBL" id="LT607753">
    <property type="protein sequence ID" value="SCG64040.1"/>
    <property type="molecule type" value="Genomic_DNA"/>
</dbReference>
<dbReference type="Proteomes" id="UP000198215">
    <property type="component" value="Chromosome I"/>
</dbReference>
<dbReference type="SUPFAM" id="SSF74650">
    <property type="entry name" value="Galactose mutarotase-like"/>
    <property type="match status" value="1"/>
</dbReference>
<evidence type="ECO:0000313" key="1">
    <source>
        <dbReference type="EMBL" id="SCG64040.1"/>
    </source>
</evidence>
<dbReference type="InterPro" id="IPR037480">
    <property type="entry name" value="YihR-like"/>
</dbReference>
<dbReference type="AlphaFoldDB" id="A0A1C5J0D3"/>
<dbReference type="PANTHER" id="PTHR10091:SF0">
    <property type="entry name" value="GALACTOSE MUTAROTASE"/>
    <property type="match status" value="1"/>
</dbReference>
<proteinExistence type="predicted"/>
<sequence>MTADRDRGRRVRRGPTGATKVADMENAVSRPPSGAQWTIAADGHQAVIVEVGGGLRSYRHDGVDYLDGYEEDEICPGSAGQVLAPWPNRIRDGAYTSGERSLQLDLSEPARNNAIHGLVNWVSWHLVEQTPDAVTVGYDLPPRPGYPWSLRLRTRFGVGADGLRVEHEATNTGDEPAPFGFSMHPYLRLPDVPVDQILLRVPGRTRVLLDSRLLPVGVTSVAGTEYDFTAPRPIGDAVLDVAFGDVVRDDDGGSAVTLAAADGASVVHVWADREFGWWQVFTGDTLTGQRHRRSVAVEPMTCPADAFRSGRDVITLKPGATWRGAWGVRPGA</sequence>
<reference evidence="2" key="1">
    <citation type="submission" date="2016-06" db="EMBL/GenBank/DDBJ databases">
        <authorList>
            <person name="Varghese N."/>
            <person name="Submissions Spin"/>
        </authorList>
    </citation>
    <scope>NUCLEOTIDE SEQUENCE [LARGE SCALE GENOMIC DNA]</scope>
    <source>
        <strain evidence="2">DSM 45161</strain>
    </source>
</reference>
<dbReference type="Gene3D" id="2.70.98.10">
    <property type="match status" value="1"/>
</dbReference>
<dbReference type="Pfam" id="PF01263">
    <property type="entry name" value="Aldose_epim"/>
    <property type="match status" value="1"/>
</dbReference>
<dbReference type="InterPro" id="IPR008183">
    <property type="entry name" value="Aldose_1/G6P_1-epimerase"/>
</dbReference>
<protein>
    <submittedName>
        <fullName evidence="1">Aldose 1-epimerase</fullName>
    </submittedName>
</protein>
<dbReference type="GO" id="GO:0033499">
    <property type="term" value="P:galactose catabolic process via UDP-galactose, Leloir pathway"/>
    <property type="evidence" value="ECO:0007669"/>
    <property type="project" value="TreeGrafter"/>
</dbReference>
<dbReference type="InterPro" id="IPR011013">
    <property type="entry name" value="Gal_mutarotase_sf_dom"/>
</dbReference>